<dbReference type="RefSeq" id="WP_142842591.1">
    <property type="nucleotide sequence ID" value="NZ_JAPZAC010000007.1"/>
</dbReference>
<sequence>MFFRAYGAAFWLLALLSSAQANAAEGVKLLDGGDIPGSVKQFEAGFEAGEANGAFYRGRLFEIGIGTNQDMGRAGGTAQDLVR</sequence>
<protein>
    <recommendedName>
        <fullName evidence="4">Porin</fullName>
    </recommendedName>
</protein>
<gene>
    <name evidence="2" type="ORF">EXN68_20450</name>
</gene>
<reference evidence="2 3" key="1">
    <citation type="journal article" date="2019" name="Appl. Microbiol. Biotechnol.">
        <title>Differential efficiency of wild type rhizogenic strains for rol gene transformation of plants.</title>
        <authorList>
            <person name="Desmet S."/>
            <person name="De Keyser E."/>
            <person name="Van Vaerenbergh J."/>
            <person name="Baeyen S."/>
            <person name="Van Huylenbroeck J."/>
            <person name="Geelen D."/>
            <person name="Dhooghe E."/>
        </authorList>
    </citation>
    <scope>NUCLEOTIDE SEQUENCE [LARGE SCALE GENOMIC DNA]</scope>
    <source>
        <strain evidence="2 3">GBBC3284</strain>
    </source>
</reference>
<evidence type="ECO:0008006" key="4">
    <source>
        <dbReference type="Google" id="ProtNLM"/>
    </source>
</evidence>
<evidence type="ECO:0000313" key="3">
    <source>
        <dbReference type="Proteomes" id="UP000315434"/>
    </source>
</evidence>
<organism evidence="2 3">
    <name type="scientific">Rhizobium rhizogenes</name>
    <name type="common">Agrobacterium rhizogenes</name>
    <dbReference type="NCBI Taxonomy" id="359"/>
    <lineage>
        <taxon>Bacteria</taxon>
        <taxon>Pseudomonadati</taxon>
        <taxon>Pseudomonadota</taxon>
        <taxon>Alphaproteobacteria</taxon>
        <taxon>Hyphomicrobiales</taxon>
        <taxon>Rhizobiaceae</taxon>
        <taxon>Rhizobium/Agrobacterium group</taxon>
        <taxon>Rhizobium</taxon>
    </lineage>
</organism>
<dbReference type="Proteomes" id="UP000315434">
    <property type="component" value="Unassembled WGS sequence"/>
</dbReference>
<dbReference type="EMBL" id="SGNY01000007">
    <property type="protein sequence ID" value="TRA98480.1"/>
    <property type="molecule type" value="Genomic_DNA"/>
</dbReference>
<feature type="chain" id="PRO_5021857585" description="Porin" evidence="1">
    <location>
        <begin position="24"/>
        <end position="83"/>
    </location>
</feature>
<accession>A0A546XCM9</accession>
<evidence type="ECO:0000313" key="2">
    <source>
        <dbReference type="EMBL" id="TRA98480.1"/>
    </source>
</evidence>
<proteinExistence type="predicted"/>
<evidence type="ECO:0000256" key="1">
    <source>
        <dbReference type="SAM" id="SignalP"/>
    </source>
</evidence>
<dbReference type="AlphaFoldDB" id="A0A546XCM9"/>
<comment type="caution">
    <text evidence="2">The sequence shown here is derived from an EMBL/GenBank/DDBJ whole genome shotgun (WGS) entry which is preliminary data.</text>
</comment>
<keyword evidence="1" id="KW-0732">Signal</keyword>
<feature type="signal peptide" evidence="1">
    <location>
        <begin position="1"/>
        <end position="23"/>
    </location>
</feature>
<name>A0A546XCM9_RHIRH</name>